<evidence type="ECO:0000313" key="2">
    <source>
        <dbReference type="EMBL" id="MBC5620903.1"/>
    </source>
</evidence>
<protein>
    <submittedName>
        <fullName evidence="2">DUF4843 domain-containing protein</fullName>
    </submittedName>
</protein>
<proteinExistence type="predicted"/>
<feature type="signal peptide" evidence="1">
    <location>
        <begin position="1"/>
        <end position="18"/>
    </location>
</feature>
<accession>A0ABR7CZ04</accession>
<evidence type="ECO:0000256" key="1">
    <source>
        <dbReference type="SAM" id="SignalP"/>
    </source>
</evidence>
<dbReference type="EMBL" id="JACOOH010000003">
    <property type="protein sequence ID" value="MBC5620903.1"/>
    <property type="molecule type" value="Genomic_DNA"/>
</dbReference>
<keyword evidence="1" id="KW-0732">Signal</keyword>
<keyword evidence="3" id="KW-1185">Reference proteome</keyword>
<dbReference type="PROSITE" id="PS51257">
    <property type="entry name" value="PROKAR_LIPOPROTEIN"/>
    <property type="match status" value="1"/>
</dbReference>
<reference evidence="2 3" key="1">
    <citation type="submission" date="2020-08" db="EMBL/GenBank/DDBJ databases">
        <title>Genome public.</title>
        <authorList>
            <person name="Liu C."/>
            <person name="Sun Q."/>
        </authorList>
    </citation>
    <scope>NUCLEOTIDE SEQUENCE [LARGE SCALE GENOMIC DNA]</scope>
    <source>
        <strain evidence="2 3">NSJ-56</strain>
    </source>
</reference>
<dbReference type="Pfam" id="PF16132">
    <property type="entry name" value="DUF4843"/>
    <property type="match status" value="1"/>
</dbReference>
<comment type="caution">
    <text evidence="2">The sequence shown here is derived from an EMBL/GenBank/DDBJ whole genome shotgun (WGS) entry which is preliminary data.</text>
</comment>
<sequence>MKYCIVIIVLFVMFGACSTDSLDTYTADRYIYFSGKNAEDSVNTSFFFYPGATELDVPIEISFAGRPITTDTEYELVIDEGMTTASGADYSVETKRVWKAHRNRDTVRVTLHKTAALDNQVVRLALRVKENDNFRVGPLSNALYRVVFTSLAVRPVWWTERIVNEYLGAYSEAKYQQLIIATGVSDLSNKTASELRYYSLKLKYHLQREKDNGNTIMDGEAEMSVPVKG</sequence>
<evidence type="ECO:0000313" key="3">
    <source>
        <dbReference type="Proteomes" id="UP000646484"/>
    </source>
</evidence>
<dbReference type="InterPro" id="IPR032299">
    <property type="entry name" value="DUF4843"/>
</dbReference>
<dbReference type="Proteomes" id="UP000646484">
    <property type="component" value="Unassembled WGS sequence"/>
</dbReference>
<feature type="chain" id="PRO_5046461770" evidence="1">
    <location>
        <begin position="19"/>
        <end position="229"/>
    </location>
</feature>
<organism evidence="2 3">
    <name type="scientific">Butyricimonas hominis</name>
    <dbReference type="NCBI Taxonomy" id="2763032"/>
    <lineage>
        <taxon>Bacteria</taxon>
        <taxon>Pseudomonadati</taxon>
        <taxon>Bacteroidota</taxon>
        <taxon>Bacteroidia</taxon>
        <taxon>Bacteroidales</taxon>
        <taxon>Odoribacteraceae</taxon>
        <taxon>Butyricimonas</taxon>
    </lineage>
</organism>
<gene>
    <name evidence="2" type="ORF">H8S64_07325</name>
</gene>
<dbReference type="RefSeq" id="WP_186975564.1">
    <property type="nucleotide sequence ID" value="NZ_JACOOH010000003.1"/>
</dbReference>
<name>A0ABR7CZ04_9BACT</name>